<dbReference type="OrthoDB" id="9816197at2"/>
<feature type="domain" description="Polymerase beta nucleotidyltransferase" evidence="1">
    <location>
        <begin position="9"/>
        <end position="100"/>
    </location>
</feature>
<dbReference type="InterPro" id="IPR052930">
    <property type="entry name" value="TA_antitoxin_MntA"/>
</dbReference>
<keyword evidence="3" id="KW-1185">Reference proteome</keyword>
<dbReference type="Pfam" id="PF18765">
    <property type="entry name" value="Polbeta"/>
    <property type="match status" value="1"/>
</dbReference>
<dbReference type="RefSeq" id="WP_079412885.1">
    <property type="nucleotide sequence ID" value="NZ_MZGW01000006.1"/>
</dbReference>
<dbReference type="InterPro" id="IPR041633">
    <property type="entry name" value="Polbeta"/>
</dbReference>
<dbReference type="AlphaFoldDB" id="A0A1V4I5Q5"/>
<proteinExistence type="predicted"/>
<dbReference type="PANTHER" id="PTHR43852:SF3">
    <property type="entry name" value="NUCLEOTIDYLTRANSFERASE"/>
    <property type="match status" value="1"/>
</dbReference>
<dbReference type="InterPro" id="IPR043519">
    <property type="entry name" value="NT_sf"/>
</dbReference>
<comment type="caution">
    <text evidence="2">The sequence shown here is derived from an EMBL/GenBank/DDBJ whole genome shotgun (WGS) entry which is preliminary data.</text>
</comment>
<dbReference type="Gene3D" id="3.30.460.10">
    <property type="entry name" value="Beta Polymerase, domain 2"/>
    <property type="match status" value="1"/>
</dbReference>
<evidence type="ECO:0000259" key="1">
    <source>
        <dbReference type="Pfam" id="PF18765"/>
    </source>
</evidence>
<dbReference type="EMBL" id="MZGW01000006">
    <property type="protein sequence ID" value="OPJ55306.1"/>
    <property type="molecule type" value="Genomic_DNA"/>
</dbReference>
<name>A0A1V4I5Q5_9FIRM</name>
<evidence type="ECO:0000313" key="2">
    <source>
        <dbReference type="EMBL" id="OPJ55306.1"/>
    </source>
</evidence>
<dbReference type="CDD" id="cd05403">
    <property type="entry name" value="NT_KNTase_like"/>
    <property type="match status" value="1"/>
</dbReference>
<accession>A0A1V4I5Q5</accession>
<dbReference type="PANTHER" id="PTHR43852">
    <property type="entry name" value="NUCLEOTIDYLTRANSFERASE"/>
    <property type="match status" value="1"/>
</dbReference>
<evidence type="ECO:0000313" key="3">
    <source>
        <dbReference type="Proteomes" id="UP000190140"/>
    </source>
</evidence>
<gene>
    <name evidence="2" type="ORF">CLOTH_16090</name>
</gene>
<dbReference type="NCBIfam" id="NF047752">
    <property type="entry name" value="MntA_antitoxin"/>
    <property type="match status" value="1"/>
</dbReference>
<sequence length="135" mass="15579">MYLSYECKKKIVDFLVRELSPRFIYLFGSFAKGEGREDSDIDLALYTDNLVDTYELLLLAGSLSFEVKKDVQIVHLKDISTVFAAQIVGTKEVLYCDDENLMCNYDIRVLKEYAKLNEERKVILDAIERDGKIYG</sequence>
<dbReference type="STRING" id="29349.CLOTH_16090"/>
<dbReference type="Proteomes" id="UP000190140">
    <property type="component" value="Unassembled WGS sequence"/>
</dbReference>
<dbReference type="SUPFAM" id="SSF81301">
    <property type="entry name" value="Nucleotidyltransferase"/>
    <property type="match status" value="1"/>
</dbReference>
<protein>
    <submittedName>
        <fullName evidence="2">Nucleotidyltransferase domain protein</fullName>
    </submittedName>
</protein>
<keyword evidence="2" id="KW-0808">Transferase</keyword>
<reference evidence="2 3" key="1">
    <citation type="submission" date="2017-03" db="EMBL/GenBank/DDBJ databases">
        <title>Genome sequence of Clostridium thermoalcaliphilum DSM 7309.</title>
        <authorList>
            <person name="Poehlein A."/>
            <person name="Daniel R."/>
        </authorList>
    </citation>
    <scope>NUCLEOTIDE SEQUENCE [LARGE SCALE GENOMIC DNA]</scope>
    <source>
        <strain evidence="2 3">DSM 7309</strain>
    </source>
</reference>
<dbReference type="GO" id="GO:0016740">
    <property type="term" value="F:transferase activity"/>
    <property type="evidence" value="ECO:0007669"/>
    <property type="project" value="UniProtKB-KW"/>
</dbReference>
<organism evidence="2 3">
    <name type="scientific">Alkalithermobacter paradoxus</name>
    <dbReference type="NCBI Taxonomy" id="29349"/>
    <lineage>
        <taxon>Bacteria</taxon>
        <taxon>Bacillati</taxon>
        <taxon>Bacillota</taxon>
        <taxon>Clostridia</taxon>
        <taxon>Peptostreptococcales</taxon>
        <taxon>Tepidibacteraceae</taxon>
        <taxon>Alkalithermobacter</taxon>
    </lineage>
</organism>